<dbReference type="SUPFAM" id="SSF55594">
    <property type="entry name" value="HPr-like"/>
    <property type="match status" value="1"/>
</dbReference>
<dbReference type="AlphaFoldDB" id="A0A8J7H346"/>
<protein>
    <submittedName>
        <fullName evidence="1">HPr family phosphocarrier protein</fullName>
    </submittedName>
</protein>
<organism evidence="1 2">
    <name type="scientific">Mobilitalea sibirica</name>
    <dbReference type="NCBI Taxonomy" id="1462919"/>
    <lineage>
        <taxon>Bacteria</taxon>
        <taxon>Bacillati</taxon>
        <taxon>Bacillota</taxon>
        <taxon>Clostridia</taxon>
        <taxon>Lachnospirales</taxon>
        <taxon>Lachnospiraceae</taxon>
        <taxon>Mobilitalea</taxon>
    </lineage>
</organism>
<dbReference type="EMBL" id="JAEAGR010000009">
    <property type="protein sequence ID" value="MBH1941160.1"/>
    <property type="molecule type" value="Genomic_DNA"/>
</dbReference>
<keyword evidence="2" id="KW-1185">Reference proteome</keyword>
<evidence type="ECO:0000313" key="2">
    <source>
        <dbReference type="Proteomes" id="UP000623269"/>
    </source>
</evidence>
<dbReference type="Gene3D" id="3.30.1340.10">
    <property type="entry name" value="HPr-like"/>
    <property type="match status" value="1"/>
</dbReference>
<accession>A0A8J7H346</accession>
<reference evidence="1" key="1">
    <citation type="submission" date="2020-12" db="EMBL/GenBank/DDBJ databases">
        <title>M. sibirica DSM 26468T genome.</title>
        <authorList>
            <person name="Thieme N."/>
            <person name="Rettenmaier R."/>
            <person name="Zverlov V."/>
            <person name="Liebl W."/>
        </authorList>
    </citation>
    <scope>NUCLEOTIDE SEQUENCE</scope>
    <source>
        <strain evidence="1">DSM 26468</strain>
    </source>
</reference>
<dbReference type="RefSeq" id="WP_197661386.1">
    <property type="nucleotide sequence ID" value="NZ_JAEAGR010000009.1"/>
</dbReference>
<dbReference type="InterPro" id="IPR035895">
    <property type="entry name" value="HPr-like_sf"/>
</dbReference>
<comment type="caution">
    <text evidence="1">The sequence shown here is derived from an EMBL/GenBank/DDBJ whole genome shotgun (WGS) entry which is preliminary data.</text>
</comment>
<evidence type="ECO:0000313" key="1">
    <source>
        <dbReference type="EMBL" id="MBH1941160.1"/>
    </source>
</evidence>
<proteinExistence type="predicted"/>
<dbReference type="Proteomes" id="UP000623269">
    <property type="component" value="Unassembled WGS sequence"/>
</dbReference>
<gene>
    <name evidence="1" type="ORF">I5677_09680</name>
</gene>
<name>A0A8J7H346_9FIRM</name>
<sequence>MNNLKIKLNTFDKIKHFVNMAYRLDYDLSLISGNYVVDGKSIMGIFSLDLSKPIEVNFSNNDTVNDYPKELEEFIL</sequence>